<evidence type="ECO:0000259" key="9">
    <source>
        <dbReference type="PROSITE" id="PS51671"/>
    </source>
</evidence>
<dbReference type="CDD" id="cd04899">
    <property type="entry name" value="ACT_ACR-UUR-like_2"/>
    <property type="match status" value="1"/>
</dbReference>
<organism evidence="11">
    <name type="scientific">Alsobacter sp. KACC 23698</name>
    <dbReference type="NCBI Taxonomy" id="3149229"/>
    <lineage>
        <taxon>Bacteria</taxon>
        <taxon>Pseudomonadati</taxon>
        <taxon>Pseudomonadota</taxon>
        <taxon>Alphaproteobacteria</taxon>
        <taxon>Hyphomicrobiales</taxon>
        <taxon>Alsobacteraceae</taxon>
        <taxon>Alsobacter</taxon>
    </lineage>
</organism>
<dbReference type="InterPro" id="IPR010043">
    <property type="entry name" value="UTase/UR"/>
</dbReference>
<dbReference type="SMART" id="SM00471">
    <property type="entry name" value="HDc"/>
    <property type="match status" value="1"/>
</dbReference>
<dbReference type="SUPFAM" id="SSF81593">
    <property type="entry name" value="Nucleotidyltransferase substrate binding subunit/domain"/>
    <property type="match status" value="1"/>
</dbReference>
<dbReference type="Pfam" id="PF01909">
    <property type="entry name" value="NTP_transf_2"/>
    <property type="match status" value="1"/>
</dbReference>
<dbReference type="GO" id="GO:0008081">
    <property type="term" value="F:phosphoric diester hydrolase activity"/>
    <property type="evidence" value="ECO:0007669"/>
    <property type="project" value="UniProtKB-UniRule"/>
</dbReference>
<dbReference type="SUPFAM" id="SSF55021">
    <property type="entry name" value="ACT-like"/>
    <property type="match status" value="2"/>
</dbReference>
<dbReference type="NCBIfam" id="NF003467">
    <property type="entry name" value="PRK05092.1"/>
    <property type="match status" value="1"/>
</dbReference>
<dbReference type="InterPro" id="IPR002934">
    <property type="entry name" value="Polymerase_NTP_transf_dom"/>
</dbReference>
<comment type="activity regulation">
    <text evidence="7">Uridylyltransferase (UTase) activity is inhibited by glutamine, while glutamine activates uridylyl-removing (UR) activity.</text>
</comment>
<keyword evidence="1 7" id="KW-0808">Transferase</keyword>
<dbReference type="CDD" id="cd05401">
    <property type="entry name" value="NT_GlnE_GlnD_like"/>
    <property type="match status" value="1"/>
</dbReference>
<dbReference type="RefSeq" id="WP_406856084.1">
    <property type="nucleotide sequence ID" value="NZ_CP157484.1"/>
</dbReference>
<evidence type="ECO:0000256" key="1">
    <source>
        <dbReference type="ARBA" id="ARBA00022679"/>
    </source>
</evidence>
<comment type="catalytic activity">
    <reaction evidence="7">
        <text>[protein-PII]-L-tyrosine + UTP = [protein-PII]-uridylyl-L-tyrosine + diphosphate</text>
        <dbReference type="Rhea" id="RHEA:13673"/>
        <dbReference type="Rhea" id="RHEA-COMP:12147"/>
        <dbReference type="Rhea" id="RHEA-COMP:12148"/>
        <dbReference type="ChEBI" id="CHEBI:33019"/>
        <dbReference type="ChEBI" id="CHEBI:46398"/>
        <dbReference type="ChEBI" id="CHEBI:46858"/>
        <dbReference type="ChEBI" id="CHEBI:90602"/>
        <dbReference type="EC" id="2.7.7.59"/>
    </reaction>
</comment>
<dbReference type="PROSITE" id="PS51831">
    <property type="entry name" value="HD"/>
    <property type="match status" value="1"/>
</dbReference>
<dbReference type="EMBL" id="CP157484">
    <property type="protein sequence ID" value="XBO39246.1"/>
    <property type="molecule type" value="Genomic_DNA"/>
</dbReference>
<comment type="cofactor">
    <cofactor evidence="7">
        <name>Mg(2+)</name>
        <dbReference type="ChEBI" id="CHEBI:18420"/>
    </cofactor>
</comment>
<feature type="domain" description="ACT" evidence="9">
    <location>
        <begin position="849"/>
        <end position="928"/>
    </location>
</feature>
<evidence type="ECO:0000256" key="7">
    <source>
        <dbReference type="HAMAP-Rule" id="MF_00277"/>
    </source>
</evidence>
<evidence type="ECO:0000313" key="11">
    <source>
        <dbReference type="EMBL" id="XBO39246.1"/>
    </source>
</evidence>
<feature type="region of interest" description="Disordered" evidence="8">
    <location>
        <begin position="920"/>
        <end position="939"/>
    </location>
</feature>
<keyword evidence="5 7" id="KW-0460">Magnesium</keyword>
<keyword evidence="6 7" id="KW-0511">Multifunctional enzyme</keyword>
<dbReference type="PROSITE" id="PS51671">
    <property type="entry name" value="ACT"/>
    <property type="match status" value="2"/>
</dbReference>
<comment type="function">
    <text evidence="7">Modifies, by uridylylation and deuridylylation, the PII regulatory proteins (GlnB and homologs), in response to the nitrogen status of the cell that GlnD senses through the glutamine level. Under low glutamine levels, catalyzes the conversion of the PII proteins and UTP to PII-UMP and PPi, while under higher glutamine levels, GlnD hydrolyzes PII-UMP to PII and UMP (deuridylylation). Thus, controls uridylylation state and activity of the PII proteins, and plays an important role in the regulation of nitrogen metabolism.</text>
</comment>
<dbReference type="InterPro" id="IPR013546">
    <property type="entry name" value="PII_UdlTrfase/GS_AdlTrfase"/>
</dbReference>
<dbReference type="Pfam" id="PF01842">
    <property type="entry name" value="ACT"/>
    <property type="match status" value="2"/>
</dbReference>
<evidence type="ECO:0000256" key="3">
    <source>
        <dbReference type="ARBA" id="ARBA00022737"/>
    </source>
</evidence>
<dbReference type="InterPro" id="IPR006674">
    <property type="entry name" value="HD_domain"/>
</dbReference>
<dbReference type="PIRSF" id="PIRSF006288">
    <property type="entry name" value="PII_uridyltransf"/>
    <property type="match status" value="1"/>
</dbReference>
<evidence type="ECO:0000256" key="5">
    <source>
        <dbReference type="ARBA" id="ARBA00022842"/>
    </source>
</evidence>
<dbReference type="PANTHER" id="PTHR47320">
    <property type="entry name" value="BIFUNCTIONAL URIDYLYLTRANSFERASE/URIDYLYL-REMOVING ENZYME"/>
    <property type="match status" value="1"/>
</dbReference>
<comment type="similarity">
    <text evidence="7">Belongs to the GlnD family.</text>
</comment>
<evidence type="ECO:0000256" key="2">
    <source>
        <dbReference type="ARBA" id="ARBA00022695"/>
    </source>
</evidence>
<dbReference type="PANTHER" id="PTHR47320:SF1">
    <property type="entry name" value="BIFUNCTIONAL URIDYLYLTRANSFERASE_URIDYLYL-REMOVING ENZYME"/>
    <property type="match status" value="1"/>
</dbReference>
<reference evidence="11" key="1">
    <citation type="submission" date="2024-05" db="EMBL/GenBank/DDBJ databases">
        <authorList>
            <person name="Kim S."/>
            <person name="Heo J."/>
            <person name="Choi H."/>
            <person name="Choi Y."/>
            <person name="Kwon S.-W."/>
            <person name="Kim Y."/>
        </authorList>
    </citation>
    <scope>NUCLEOTIDE SEQUENCE</scope>
    <source>
        <strain evidence="11">KACC 23698</strain>
    </source>
</reference>
<dbReference type="InterPro" id="IPR003607">
    <property type="entry name" value="HD/PDEase_dom"/>
</dbReference>
<comment type="caution">
    <text evidence="7">Lacks conserved residue(s) required for the propagation of feature annotation.</text>
</comment>
<evidence type="ECO:0000256" key="4">
    <source>
        <dbReference type="ARBA" id="ARBA00022801"/>
    </source>
</evidence>
<dbReference type="Gene3D" id="3.30.460.10">
    <property type="entry name" value="Beta Polymerase, domain 2"/>
    <property type="match status" value="1"/>
</dbReference>
<dbReference type="SUPFAM" id="SSF81891">
    <property type="entry name" value="Poly A polymerase C-terminal region-like"/>
    <property type="match status" value="1"/>
</dbReference>
<dbReference type="Gene3D" id="1.10.3090.10">
    <property type="entry name" value="cca-adding enzyme, domain 2"/>
    <property type="match status" value="1"/>
</dbReference>
<evidence type="ECO:0000259" key="10">
    <source>
        <dbReference type="PROSITE" id="PS51831"/>
    </source>
</evidence>
<dbReference type="GO" id="GO:0008773">
    <property type="term" value="F:[protein-PII] uridylyltransferase activity"/>
    <property type="evidence" value="ECO:0007669"/>
    <property type="project" value="UniProtKB-UniRule"/>
</dbReference>
<accession>A0AAU7JGC7</accession>
<dbReference type="InterPro" id="IPR045865">
    <property type="entry name" value="ACT-like_dom_sf"/>
</dbReference>
<dbReference type="InterPro" id="IPR002912">
    <property type="entry name" value="ACT_dom"/>
</dbReference>
<comment type="catalytic activity">
    <reaction evidence="7">
        <text>[protein-PII]-uridylyl-L-tyrosine + H2O = [protein-PII]-L-tyrosine + UMP + H(+)</text>
        <dbReference type="Rhea" id="RHEA:48600"/>
        <dbReference type="Rhea" id="RHEA-COMP:12147"/>
        <dbReference type="Rhea" id="RHEA-COMP:12148"/>
        <dbReference type="ChEBI" id="CHEBI:15377"/>
        <dbReference type="ChEBI" id="CHEBI:15378"/>
        <dbReference type="ChEBI" id="CHEBI:46858"/>
        <dbReference type="ChEBI" id="CHEBI:57865"/>
        <dbReference type="ChEBI" id="CHEBI:90602"/>
    </reaction>
</comment>
<name>A0AAU7JGC7_9HYPH</name>
<proteinExistence type="inferred from homology"/>
<dbReference type="EC" id="2.7.7.59" evidence="7"/>
<keyword evidence="3" id="KW-0677">Repeat</keyword>
<dbReference type="SUPFAM" id="SSF81301">
    <property type="entry name" value="Nucleotidyltransferase"/>
    <property type="match status" value="1"/>
</dbReference>
<dbReference type="GO" id="GO:0006808">
    <property type="term" value="P:regulation of nitrogen utilization"/>
    <property type="evidence" value="ECO:0007669"/>
    <property type="project" value="UniProtKB-UniRule"/>
</dbReference>
<dbReference type="NCBIfam" id="TIGR01693">
    <property type="entry name" value="UTase_glnD"/>
    <property type="match status" value="1"/>
</dbReference>
<gene>
    <name evidence="7" type="primary">glnD</name>
    <name evidence="11" type="ORF">ABEG18_00180</name>
</gene>
<feature type="region of interest" description="Uridylyltransferase" evidence="7">
    <location>
        <begin position="1"/>
        <end position="378"/>
    </location>
</feature>
<dbReference type="AlphaFoldDB" id="A0AAU7JGC7"/>
<dbReference type="HAMAP" id="MF_00277">
    <property type="entry name" value="PII_uridylyl_transf"/>
    <property type="match status" value="1"/>
</dbReference>
<dbReference type="CDD" id="cd04900">
    <property type="entry name" value="ACT_UUR-like_1"/>
    <property type="match status" value="1"/>
</dbReference>
<sequence length="939" mass="104571">MVAPRSSPAHPSPVFDSAQLALSLEQAVREAGSDPAARRSAVVAVLRDTLNEGREKARVLLDVERNGLACARRLSDLMDALVGALHDIAVRVLHPAVNLSSSERLAVVAVGGYGRGTLAPGSDVDLLFLLPYKTTPWSESVIESILYALWDLKLKVGHSTRSLDECIREAKGDLTIRTALLEARLLLGDAALFEEFEQRYDREVVQGTAAQFVAEKLGERERRVNRAGQSRYLVEPNVKDGKGGLRDLNTLFWIAKYVYRVKRSADLVQAGLFSQEEADLFRRCDEYLWRVRCQMHYVTGRAEERLAFDLQRQIAERLGYSSHGGMSAVERFMKRYFLVAKDVGDLTAIVCAALEARHAKPRAMLDRLVGRFRRSGRAISESKDFVIDNDRLSVARDDVFARDPVNLIRLFWIADKLNRAIHPDATRLVTRSLKLIGPEVRTSPEANRLFLEILTSTNAPEVVLRRMNEAGVLGRFTPEFGRVVAMMQFNMYHHYTVDEHLIRSIGILADIENGRLKDELPVANEILPAIRNRTVLAVALFIHDIAKGRPEDHSIAGARIARKLGPRLGLTPAETDTVSWLVEHHLLMSTIAQSRDLSDPKTIETFAATVQTLERLRMLLVLTVCDIKAVGPGVWNGWKGQLLRTLYWETEIVLAGGHSQIERAQRVRYAQDELRKALPTWPDAEVDAYVARHYPAYWLKVDLPRKVKHALFLRGAEKELRSLATEVATDSFRGVTELTVTAQDHPRLLAIVTGACAAAGANIVDAQIFTTTDGMALDTIFVSRAFDLDDDELRRANRVAQHIERALKGEIRIAEAVAARSPDRSSASKAFTVAPDVMIDNALSMRHTVIEVSGLDRPGLLYELTTALGKLNLNIASAHIATFGEKAVDVFYVTDLTGSKIANAARQASVRRHLMDVLQARDPARERDREPKLARAGGR</sequence>
<protein>
    <recommendedName>
        <fullName evidence="7">Bifunctional uridylyltransferase/uridylyl-removing enzyme</fullName>
        <shortName evidence="7">UTase/UR</shortName>
    </recommendedName>
    <alternativeName>
        <fullName evidence="7">Bifunctional [protein-PII] modification enzyme</fullName>
    </alternativeName>
    <alternativeName>
        <fullName evidence="7">Bifunctional nitrogen sensor protein</fullName>
    </alternativeName>
    <domain>
        <recommendedName>
            <fullName evidence="7">[Protein-PII] uridylyltransferase</fullName>
            <shortName evidence="7">PII uridylyltransferase</shortName>
            <shortName evidence="7">UTase</shortName>
            <ecNumber evidence="7">2.7.7.59</ecNumber>
        </recommendedName>
    </domain>
    <domain>
        <recommendedName>
            <fullName evidence="7">[Protein-PII]-UMP uridylyl-removing enzyme</fullName>
            <shortName evidence="7">UR</shortName>
            <ecNumber evidence="7">3.1.4.-</ecNumber>
        </recommendedName>
    </domain>
</protein>
<evidence type="ECO:0000256" key="8">
    <source>
        <dbReference type="SAM" id="MobiDB-lite"/>
    </source>
</evidence>
<dbReference type="EC" id="3.1.4.-" evidence="7"/>
<dbReference type="Gene3D" id="3.30.70.260">
    <property type="match status" value="2"/>
</dbReference>
<feature type="domain" description="ACT" evidence="9">
    <location>
        <begin position="737"/>
        <end position="814"/>
    </location>
</feature>
<keyword evidence="2 7" id="KW-0548">Nucleotidyltransferase</keyword>
<evidence type="ECO:0000256" key="6">
    <source>
        <dbReference type="ARBA" id="ARBA00023268"/>
    </source>
</evidence>
<feature type="compositionally biased region" description="Basic and acidic residues" evidence="8">
    <location>
        <begin position="922"/>
        <end position="933"/>
    </location>
</feature>
<dbReference type="Pfam" id="PF01966">
    <property type="entry name" value="HD"/>
    <property type="match status" value="1"/>
</dbReference>
<comment type="domain">
    <text evidence="7">Has four distinct domains: an N-terminal nucleotidyltransferase (NT) domain responsible for UTase activity, a central HD domain that encodes UR activity, and two C-terminal ACT domains that seem to have a role in glutamine sensing.</text>
</comment>
<dbReference type="Pfam" id="PF08335">
    <property type="entry name" value="GlnD_UR_UTase"/>
    <property type="match status" value="1"/>
</dbReference>
<dbReference type="InterPro" id="IPR043519">
    <property type="entry name" value="NT_sf"/>
</dbReference>
<keyword evidence="4 7" id="KW-0378">Hydrolase</keyword>
<feature type="domain" description="HD" evidence="10">
    <location>
        <begin position="497"/>
        <end position="619"/>
    </location>
</feature>